<dbReference type="PANTHER" id="PTHR37530">
    <property type="entry name" value="OUTER MEMBRANE PROTEIN SLP"/>
    <property type="match status" value="1"/>
</dbReference>
<dbReference type="Proteomes" id="UP000293902">
    <property type="component" value="Chromosome"/>
</dbReference>
<sequence>MFAFMVLLCISGCAGIISKNIQNQVEKNLSLKMVLEDTRDYAGKMVLWSGEIINTDNEKQGTMMEIIQKPADINGRPKDVDKSQGRFLALNKTYLDAAIYEKGRKVTVAGRIKEKRTRPLGGIQYTYPLIMVEEIYLWPRTDLDGHDRYYHGSFMAPSLLVVLTCPFTLDDRVTSILR</sequence>
<organism evidence="1 2">
    <name type="scientific">Desulfobacter hydrogenophilus</name>
    <dbReference type="NCBI Taxonomy" id="2291"/>
    <lineage>
        <taxon>Bacteria</taxon>
        <taxon>Pseudomonadati</taxon>
        <taxon>Thermodesulfobacteriota</taxon>
        <taxon>Desulfobacteria</taxon>
        <taxon>Desulfobacterales</taxon>
        <taxon>Desulfobacteraceae</taxon>
        <taxon>Desulfobacter</taxon>
    </lineage>
</organism>
<dbReference type="PANTHER" id="PTHR37530:SF1">
    <property type="entry name" value="OUTER MEMBRANE PROTEIN SLP"/>
    <property type="match status" value="1"/>
</dbReference>
<evidence type="ECO:0000313" key="2">
    <source>
        <dbReference type="Proteomes" id="UP000293902"/>
    </source>
</evidence>
<gene>
    <name evidence="1" type="ORF">EYB58_21050</name>
</gene>
<dbReference type="InterPro" id="IPR004658">
    <property type="entry name" value="OMP_Slp"/>
</dbReference>
<proteinExistence type="predicted"/>
<keyword evidence="2" id="KW-1185">Reference proteome</keyword>
<dbReference type="RefSeq" id="WP_131072131.1">
    <property type="nucleotide sequence ID" value="NZ_CP036313.1"/>
</dbReference>
<name>A0ABX5RJS1_9BACT</name>
<reference evidence="1 2" key="1">
    <citation type="submission" date="2019-02" db="EMBL/GenBank/DDBJ databases">
        <title>Complete genome sequence of Desulfobacter hydrogenophilus AcRS1.</title>
        <authorList>
            <person name="Marietou A."/>
            <person name="Lund M.B."/>
            <person name="Marshall I.P.G."/>
            <person name="Schreiber L."/>
            <person name="Jorgensen B."/>
        </authorList>
    </citation>
    <scope>NUCLEOTIDE SEQUENCE [LARGE SCALE GENOMIC DNA]</scope>
    <source>
        <strain evidence="1 2">AcRS1</strain>
    </source>
</reference>
<evidence type="ECO:0000313" key="1">
    <source>
        <dbReference type="EMBL" id="QBH15188.1"/>
    </source>
</evidence>
<evidence type="ECO:0008006" key="3">
    <source>
        <dbReference type="Google" id="ProtNLM"/>
    </source>
</evidence>
<accession>A0ABX5RJS1</accession>
<protein>
    <recommendedName>
        <fullName evidence="3">Starvation-inducible protein</fullName>
    </recommendedName>
</protein>
<dbReference type="EMBL" id="CP036313">
    <property type="protein sequence ID" value="QBH15188.1"/>
    <property type="molecule type" value="Genomic_DNA"/>
</dbReference>
<dbReference type="Pfam" id="PF03843">
    <property type="entry name" value="Slp"/>
    <property type="match status" value="1"/>
</dbReference>